<dbReference type="GO" id="GO:1990481">
    <property type="term" value="P:mRNA pseudouridine synthesis"/>
    <property type="evidence" value="ECO:0007669"/>
    <property type="project" value="EnsemblFungi"/>
</dbReference>
<gene>
    <name evidence="5" type="ORF">BABINDRAFT_162029</name>
</gene>
<dbReference type="PANTHER" id="PTHR11142">
    <property type="entry name" value="PSEUDOURIDYLATE SYNTHASE"/>
    <property type="match status" value="1"/>
</dbReference>
<evidence type="ECO:0000313" key="5">
    <source>
        <dbReference type="EMBL" id="ODQ79662.1"/>
    </source>
</evidence>
<dbReference type="Gene3D" id="3.30.70.580">
    <property type="entry name" value="Pseudouridine synthase I, catalytic domain, N-terminal subdomain"/>
    <property type="match status" value="1"/>
</dbReference>
<evidence type="ECO:0000259" key="4">
    <source>
        <dbReference type="Pfam" id="PF01416"/>
    </source>
</evidence>
<reference evidence="6" key="1">
    <citation type="submission" date="2016-05" db="EMBL/GenBank/DDBJ databases">
        <title>Comparative genomics of biotechnologically important yeasts.</title>
        <authorList>
            <consortium name="DOE Joint Genome Institute"/>
            <person name="Riley R."/>
            <person name="Haridas S."/>
            <person name="Wolfe K.H."/>
            <person name="Lopes M.R."/>
            <person name="Hittinger C.T."/>
            <person name="Goker M."/>
            <person name="Salamov A."/>
            <person name="Wisecaver J."/>
            <person name="Long T.M."/>
            <person name="Aerts A.L."/>
            <person name="Barry K."/>
            <person name="Choi C."/>
            <person name="Clum A."/>
            <person name="Coughlan A.Y."/>
            <person name="Deshpande S."/>
            <person name="Douglass A.P."/>
            <person name="Hanson S.J."/>
            <person name="Klenk H.-P."/>
            <person name="Labutti K."/>
            <person name="Lapidus A."/>
            <person name="Lindquist E."/>
            <person name="Lipzen A."/>
            <person name="Meier-Kolthoff J.P."/>
            <person name="Ohm R.A."/>
            <person name="Otillar R.P."/>
            <person name="Pangilinan J."/>
            <person name="Peng Y."/>
            <person name="Rokas A."/>
            <person name="Rosa C.A."/>
            <person name="Scheuner C."/>
            <person name="Sibirny A.A."/>
            <person name="Slot J.C."/>
            <person name="Stielow J.B."/>
            <person name="Sun H."/>
            <person name="Kurtzman C.P."/>
            <person name="Blackwell M."/>
            <person name="Grigoriev I.V."/>
            <person name="Jeffries T.W."/>
        </authorList>
    </citation>
    <scope>NUCLEOTIDE SEQUENCE [LARGE SCALE GENOMIC DNA]</scope>
    <source>
        <strain evidence="6">NRRL Y-12698</strain>
    </source>
</reference>
<dbReference type="GO" id="GO:0005634">
    <property type="term" value="C:nucleus"/>
    <property type="evidence" value="ECO:0007669"/>
    <property type="project" value="EnsemblFungi"/>
</dbReference>
<sequence>MEKTPVLAPVSAPVEAAPSIELPAASAWTEKVDYTKWSKRQLLIKVMELEGKSSHEISRLIGMPVTESKHNTLPVASRKQKEFDFSKYHTRYIVLRFAYLGWDYSGLAFQREPTPLPTVEDTLFEALHKCRLIPSMEPTDFQFSRCGRTDRGVSAMHQVVSLRVRSKFSPEEQADPANNDTEIDYVNILNNLLPKDIKVSGVCLSPPETFDARFSCEWRHYKYIFHSEGLDISRMNEAARKYEGEHDFRNFCKLDGSKQIKNFRRTMLSAQILPLNEGNNDNWYVFDLRGTAFLWHQVRCMVAVLFLVGQKLEAPLVVDYLLDVVLNPCRPYYDMASDTPLILFDCKYPDEIQFTAPPMRLEKHNRTLGTVRSMWMEANLKKHVNDFMLRLIAPNPEFLGEKIRVNLGDGNGRPVGVYEPMCKKKTTETVEVANKKWMDKHQSKKRKMEARKTERG</sequence>
<dbReference type="Gene3D" id="3.30.70.660">
    <property type="entry name" value="Pseudouridine synthase I, catalytic domain, C-terminal subdomain"/>
    <property type="match status" value="1"/>
</dbReference>
<protein>
    <recommendedName>
        <fullName evidence="4">Pseudouridine synthase I TruA alpha/beta domain-containing protein</fullName>
    </recommendedName>
</protein>
<proteinExistence type="inferred from homology"/>
<dbReference type="InterPro" id="IPR041707">
    <property type="entry name" value="Pus3-like"/>
</dbReference>
<dbReference type="GeneID" id="30146986"/>
<dbReference type="GO" id="GO:0031119">
    <property type="term" value="P:tRNA pseudouridine synthesis"/>
    <property type="evidence" value="ECO:0007669"/>
    <property type="project" value="EnsemblFungi"/>
</dbReference>
<dbReference type="EMBL" id="KV454432">
    <property type="protein sequence ID" value="ODQ79662.1"/>
    <property type="molecule type" value="Genomic_DNA"/>
</dbReference>
<dbReference type="AlphaFoldDB" id="A0A1E3QRI7"/>
<dbReference type="GO" id="GO:0009982">
    <property type="term" value="F:pseudouridine synthase activity"/>
    <property type="evidence" value="ECO:0007669"/>
    <property type="project" value="EnsemblFungi"/>
</dbReference>
<dbReference type="GO" id="GO:0003723">
    <property type="term" value="F:RNA binding"/>
    <property type="evidence" value="ECO:0007669"/>
    <property type="project" value="InterPro"/>
</dbReference>
<dbReference type="CDD" id="cd02569">
    <property type="entry name" value="PseudoU_synth_ScPus3"/>
    <property type="match status" value="1"/>
</dbReference>
<keyword evidence="6" id="KW-1185">Reference proteome</keyword>
<dbReference type="RefSeq" id="XP_018984990.1">
    <property type="nucleotide sequence ID" value="XM_019129133.1"/>
</dbReference>
<name>A0A1E3QRI7_9ASCO</name>
<dbReference type="STRING" id="984486.A0A1E3QRI7"/>
<dbReference type="InterPro" id="IPR020097">
    <property type="entry name" value="PsdUridine_synth_TruA_a/b_dom"/>
</dbReference>
<organism evidence="5 6">
    <name type="scientific">Babjeviella inositovora NRRL Y-12698</name>
    <dbReference type="NCBI Taxonomy" id="984486"/>
    <lineage>
        <taxon>Eukaryota</taxon>
        <taxon>Fungi</taxon>
        <taxon>Dikarya</taxon>
        <taxon>Ascomycota</taxon>
        <taxon>Saccharomycotina</taxon>
        <taxon>Pichiomycetes</taxon>
        <taxon>Serinales incertae sedis</taxon>
        <taxon>Babjeviella</taxon>
    </lineage>
</organism>
<dbReference type="PANTHER" id="PTHR11142:SF5">
    <property type="entry name" value="TRNA PSEUDOURIDINE(38_39) SYNTHASE"/>
    <property type="match status" value="1"/>
</dbReference>
<evidence type="ECO:0000256" key="1">
    <source>
        <dbReference type="ARBA" id="ARBA00009375"/>
    </source>
</evidence>
<evidence type="ECO:0000256" key="3">
    <source>
        <dbReference type="ARBA" id="ARBA00023235"/>
    </source>
</evidence>
<comment type="similarity">
    <text evidence="1">Belongs to the tRNA pseudouridine synthase TruA family.</text>
</comment>
<dbReference type="InterPro" id="IPR020094">
    <property type="entry name" value="TruA/RsuA/RluB/E/F_N"/>
</dbReference>
<dbReference type="Proteomes" id="UP000094336">
    <property type="component" value="Unassembled WGS sequence"/>
</dbReference>
<dbReference type="InterPro" id="IPR020103">
    <property type="entry name" value="PsdUridine_synth_cat_dom_sf"/>
</dbReference>
<keyword evidence="2" id="KW-0819">tRNA processing</keyword>
<evidence type="ECO:0000256" key="2">
    <source>
        <dbReference type="ARBA" id="ARBA00022694"/>
    </source>
</evidence>
<dbReference type="SUPFAM" id="SSF55120">
    <property type="entry name" value="Pseudouridine synthase"/>
    <property type="match status" value="1"/>
</dbReference>
<dbReference type="Pfam" id="PF01416">
    <property type="entry name" value="PseudoU_synth_1"/>
    <property type="match status" value="1"/>
</dbReference>
<keyword evidence="3" id="KW-0413">Isomerase</keyword>
<dbReference type="InterPro" id="IPR020095">
    <property type="entry name" value="PsdUridine_synth_TruA_C"/>
</dbReference>
<dbReference type="FunFam" id="3.30.70.580:FF:000020">
    <property type="entry name" value="tRNA pseudouridine synthase"/>
    <property type="match status" value="1"/>
</dbReference>
<dbReference type="NCBIfam" id="TIGR00071">
    <property type="entry name" value="hisT_truA"/>
    <property type="match status" value="1"/>
</dbReference>
<dbReference type="HAMAP" id="MF_00171">
    <property type="entry name" value="TruA"/>
    <property type="match status" value="1"/>
</dbReference>
<dbReference type="InterPro" id="IPR001406">
    <property type="entry name" value="PsdUridine_synth_TruA"/>
</dbReference>
<accession>A0A1E3QRI7</accession>
<dbReference type="OrthoDB" id="25767at2759"/>
<evidence type="ECO:0000313" key="6">
    <source>
        <dbReference type="Proteomes" id="UP000094336"/>
    </source>
</evidence>
<dbReference type="GO" id="GO:0005737">
    <property type="term" value="C:cytoplasm"/>
    <property type="evidence" value="ECO:0007669"/>
    <property type="project" value="EnsemblFungi"/>
</dbReference>
<feature type="domain" description="Pseudouridine synthase I TruA alpha/beta" evidence="4">
    <location>
        <begin position="238"/>
        <end position="349"/>
    </location>
</feature>